<dbReference type="Pfam" id="PF01032">
    <property type="entry name" value="FecCD"/>
    <property type="match status" value="1"/>
</dbReference>
<keyword evidence="10" id="KW-1185">Reference proteome</keyword>
<feature type="transmembrane region" description="Helical" evidence="8">
    <location>
        <begin position="157"/>
        <end position="182"/>
    </location>
</feature>
<dbReference type="PANTHER" id="PTHR30472">
    <property type="entry name" value="FERRIC ENTEROBACTIN TRANSPORT SYSTEM PERMEASE PROTEIN"/>
    <property type="match status" value="1"/>
</dbReference>
<feature type="transmembrane region" description="Helical" evidence="8">
    <location>
        <begin position="202"/>
        <end position="229"/>
    </location>
</feature>
<comment type="caution">
    <text evidence="9">The sequence shown here is derived from an EMBL/GenBank/DDBJ whole genome shotgun (WGS) entry which is preliminary data.</text>
</comment>
<dbReference type="GO" id="GO:0033214">
    <property type="term" value="P:siderophore-iron import into cell"/>
    <property type="evidence" value="ECO:0007669"/>
    <property type="project" value="TreeGrafter"/>
</dbReference>
<organism evidence="9 10">
    <name type="scientific">Mesosutterella multiformis</name>
    <dbReference type="NCBI Taxonomy" id="2259133"/>
    <lineage>
        <taxon>Bacteria</taxon>
        <taxon>Pseudomonadati</taxon>
        <taxon>Pseudomonadota</taxon>
        <taxon>Betaproteobacteria</taxon>
        <taxon>Burkholderiales</taxon>
        <taxon>Sutterellaceae</taxon>
        <taxon>Mesosutterella</taxon>
    </lineage>
</organism>
<evidence type="ECO:0000313" key="9">
    <source>
        <dbReference type="EMBL" id="GBO94226.1"/>
    </source>
</evidence>
<dbReference type="PANTHER" id="PTHR30472:SF70">
    <property type="entry name" value="MOLYBDATE IMPORT SYSTEM PERMEASE PROTEIN MOLB"/>
    <property type="match status" value="1"/>
</dbReference>
<protein>
    <submittedName>
        <fullName evidence="9">Iron ABC transporter permease</fullName>
    </submittedName>
</protein>
<name>A0A388SDB6_9BURK</name>
<keyword evidence="3" id="KW-0813">Transport</keyword>
<feature type="transmembrane region" description="Helical" evidence="8">
    <location>
        <begin position="77"/>
        <end position="97"/>
    </location>
</feature>
<evidence type="ECO:0000256" key="1">
    <source>
        <dbReference type="ARBA" id="ARBA00004651"/>
    </source>
</evidence>
<proteinExistence type="inferred from homology"/>
<comment type="similarity">
    <text evidence="2">Belongs to the binding-protein-dependent transport system permease family. FecCD subfamily.</text>
</comment>
<feature type="transmembrane region" description="Helical" evidence="8">
    <location>
        <begin position="250"/>
        <end position="277"/>
    </location>
</feature>
<accession>A0A388SDB6</accession>
<feature type="transmembrane region" description="Helical" evidence="8">
    <location>
        <begin position="319"/>
        <end position="337"/>
    </location>
</feature>
<dbReference type="OrthoDB" id="9782305at2"/>
<reference evidence="9 10" key="1">
    <citation type="journal article" date="2018" name="Int. J. Syst. Evol. Microbiol.">
        <title>Mesosutterella multiformis gen. nov., sp. nov., a member of the family Sutterellaceae and Sutterella megalosphaeroides sp. nov., isolated from human faeces.</title>
        <authorList>
            <person name="Sakamoto M."/>
            <person name="Ikeyama N."/>
            <person name="Kunihiro T."/>
            <person name="Iino T."/>
            <person name="Yuki M."/>
            <person name="Ohkuma M."/>
        </authorList>
    </citation>
    <scope>NUCLEOTIDE SEQUENCE [LARGE SCALE GENOMIC DNA]</scope>
    <source>
        <strain evidence="9 10">4NBBH2</strain>
    </source>
</reference>
<feature type="transmembrane region" description="Helical" evidence="8">
    <location>
        <begin position="289"/>
        <end position="307"/>
    </location>
</feature>
<dbReference type="AlphaFoldDB" id="A0A388SDB6"/>
<evidence type="ECO:0000256" key="7">
    <source>
        <dbReference type="ARBA" id="ARBA00023136"/>
    </source>
</evidence>
<evidence type="ECO:0000256" key="4">
    <source>
        <dbReference type="ARBA" id="ARBA00022475"/>
    </source>
</evidence>
<evidence type="ECO:0000256" key="2">
    <source>
        <dbReference type="ARBA" id="ARBA00007935"/>
    </source>
</evidence>
<evidence type="ECO:0000256" key="6">
    <source>
        <dbReference type="ARBA" id="ARBA00022989"/>
    </source>
</evidence>
<dbReference type="FunFam" id="1.10.3470.10:FF:000001">
    <property type="entry name" value="Vitamin B12 ABC transporter permease BtuC"/>
    <property type="match status" value="1"/>
</dbReference>
<dbReference type="RefSeq" id="WP_116270463.1">
    <property type="nucleotide sequence ID" value="NZ_BGZJ01000001.1"/>
</dbReference>
<comment type="subcellular location">
    <subcellularLocation>
        <location evidence="1">Cell membrane</location>
        <topology evidence="1">Multi-pass membrane protein</topology>
    </subcellularLocation>
</comment>
<evidence type="ECO:0000313" key="10">
    <source>
        <dbReference type="Proteomes" id="UP000266091"/>
    </source>
</evidence>
<dbReference type="Gene3D" id="1.10.3470.10">
    <property type="entry name" value="ABC transporter involved in vitamin B12 uptake, BtuC"/>
    <property type="match status" value="1"/>
</dbReference>
<gene>
    <name evidence="9" type="ORF">MESMUL_15800</name>
</gene>
<evidence type="ECO:0000256" key="3">
    <source>
        <dbReference type="ARBA" id="ARBA00022448"/>
    </source>
</evidence>
<dbReference type="InterPro" id="IPR037294">
    <property type="entry name" value="ABC_BtuC-like"/>
</dbReference>
<keyword evidence="7 8" id="KW-0472">Membrane</keyword>
<dbReference type="Proteomes" id="UP000266091">
    <property type="component" value="Unassembled WGS sequence"/>
</dbReference>
<feature type="transmembrane region" description="Helical" evidence="8">
    <location>
        <begin position="15"/>
        <end position="38"/>
    </location>
</feature>
<evidence type="ECO:0000256" key="8">
    <source>
        <dbReference type="SAM" id="Phobius"/>
    </source>
</evidence>
<dbReference type="CDD" id="cd06550">
    <property type="entry name" value="TM_ABC_iron-siderophores_like"/>
    <property type="match status" value="1"/>
</dbReference>
<keyword evidence="5 8" id="KW-0812">Transmembrane</keyword>
<keyword evidence="4" id="KW-1003">Cell membrane</keyword>
<dbReference type="GO" id="GO:0005886">
    <property type="term" value="C:plasma membrane"/>
    <property type="evidence" value="ECO:0007669"/>
    <property type="project" value="UniProtKB-SubCell"/>
</dbReference>
<dbReference type="SUPFAM" id="SSF81345">
    <property type="entry name" value="ABC transporter involved in vitamin B12 uptake, BtuC"/>
    <property type="match status" value="1"/>
</dbReference>
<sequence length="345" mass="35369">MGTGSRALPGLGARWGVGLLALLIAAVMVSLAAGAYPVPLRDIPEVLLHAVFPGVFQAAPDPTAETVVIGLRLPRTVLAAIAGAGLAVSGAAFQTLFRNPLATPDTLGVATGASCGAALAILLGWSGLGIQTLSFLFGIAAVALVTSVSRVPGSNRILMLILSGIVVSALFSALVALIKFAADPESVLPSITFWLMGSLASATWSGILMALPFVTLGTVLLYLYLWKLAALSLPEDEARSLGISVRRLRFTAILASALITSSIVALCGLVGWVGLLIPHAARMLFGGSVRRLIPGSVLLGALFLIAVDAGARMVFDAEIPVSVLTSLIGAPAFIYLLRKTGGVKA</sequence>
<feature type="transmembrane region" description="Helical" evidence="8">
    <location>
        <begin position="117"/>
        <end position="145"/>
    </location>
</feature>
<dbReference type="InterPro" id="IPR000522">
    <property type="entry name" value="ABC_transptr_permease_BtuC"/>
</dbReference>
<keyword evidence="6 8" id="KW-1133">Transmembrane helix</keyword>
<dbReference type="GO" id="GO:0022857">
    <property type="term" value="F:transmembrane transporter activity"/>
    <property type="evidence" value="ECO:0007669"/>
    <property type="project" value="InterPro"/>
</dbReference>
<dbReference type="EMBL" id="BGZJ01000001">
    <property type="protein sequence ID" value="GBO94226.1"/>
    <property type="molecule type" value="Genomic_DNA"/>
</dbReference>
<evidence type="ECO:0000256" key="5">
    <source>
        <dbReference type="ARBA" id="ARBA00022692"/>
    </source>
</evidence>